<evidence type="ECO:0000256" key="5">
    <source>
        <dbReference type="ARBA" id="ARBA00022989"/>
    </source>
</evidence>
<evidence type="ECO:0000259" key="13">
    <source>
        <dbReference type="PROSITE" id="PS50888"/>
    </source>
</evidence>
<evidence type="ECO:0000256" key="10">
    <source>
        <dbReference type="ARBA" id="ARBA00023242"/>
    </source>
</evidence>
<name>A0AAR5PLH8_DENPD</name>
<evidence type="ECO:0000256" key="9">
    <source>
        <dbReference type="ARBA" id="ARBA00023163"/>
    </source>
</evidence>
<dbReference type="InterPro" id="IPR011598">
    <property type="entry name" value="bHLH_dom"/>
</dbReference>
<keyword evidence="3 12" id="KW-0812">Transmembrane</keyword>
<feature type="region of interest" description="Disordered" evidence="11">
    <location>
        <begin position="330"/>
        <end position="368"/>
    </location>
</feature>
<dbReference type="PROSITE" id="PS50888">
    <property type="entry name" value="BHLH"/>
    <property type="match status" value="1"/>
</dbReference>
<evidence type="ECO:0000256" key="4">
    <source>
        <dbReference type="ARBA" id="ARBA00022824"/>
    </source>
</evidence>
<evidence type="ECO:0000256" key="6">
    <source>
        <dbReference type="ARBA" id="ARBA00023015"/>
    </source>
</evidence>
<dbReference type="Proteomes" id="UP000019118">
    <property type="component" value="Unassembled WGS sequence"/>
</dbReference>
<keyword evidence="6" id="KW-0805">Transcription regulation</keyword>
<feature type="domain" description="BHLH" evidence="13">
    <location>
        <begin position="252"/>
        <end position="302"/>
    </location>
</feature>
<keyword evidence="15" id="KW-1185">Reference proteome</keyword>
<sequence>MAENIGGFNAADDFNMSDLVEIDDIIKNELFEQELLSHLDEFPIDFDLEGMKNDAFLNPEALSSNDSAYQSDSPFSVAVSPQLSPDYRQQPRYQLVNPPTLPQSTAAINQPPQTVIISSAAVPQNPSHVVYSTLPIHTNQHIIVQQQSMPSKKKSSAKQQSSTGPMIIQNVGNLSADQVTPVVLQAKLITSESSLASAPVMYTTASPSSSLHTLLGNPQILTTAGIPVRIDSENKVAINRMPPVKEVKVKEVKRSAHNAIERKYRTSINDKIVELKNIVVGEEAKLNKSAILRKTIDYIRFLQNSNARLKEENMALKMSTTQNTLKGLLTNNVNYDPEDTPPHSDVSSEHSSPSSPEFSTMVKDDSDDEVLPNSKGMLDHSRLTLCIFMLAMVAFNPFGFALKKISSAESISIPSGRSMLAWNERQTVSFFPSSLMLWIVNILILWFCLVKMFVHGDPILSQKSREANKYWIHRKQADIHLLEGDKFGAKQELLRALQAFNITLPTSRLELFLCFFWQLFRQVMHRLWIGRYLSRRAGGFYMNGHKRFECKSSCQQLALVFNDLHKVQLMQGPEEACHLFGLTTSLNALNLAEAAKGRIKPADMIDIYIGVALRVKASLPGFFHIVSKYYLGLAKLASINSCDPIPLRLKWLFTPYGYKFMLSFKFSEQYKSKKLPFTRLGNNVDPLIQLMKIYHEHLLEKALSILVSPGQKSELSQDKKTDLNDALTYLELLNDNTTVEAATVFQKSSTCTLPVSYSFPKLRASCSLAYKDHVAEWWATFISIACYWLLQEEDNAAKLYKKLENVPEALTSLNDPLPKAVLAAYMARRRYLTMSLKTSPKQIEQQCEYASQLLADSLTYSSCKKEDSLILLSQLVVCDWLLETKTSLWEDCVEDGAKPPASNNCMSSFNKDLASLRSLTQHLPFALSRVFLYEATLRLMAGAAPGRTQQLLDRSLRHRHGKSSIICGKSDKGNQEMGSDRQHATALYMACKHLPGQLLSSPGERAGMLVEAAKILERIGDQKQLQDCYKLMKTLGTNAVITN</sequence>
<evidence type="ECO:0000256" key="2">
    <source>
        <dbReference type="ARBA" id="ARBA00004477"/>
    </source>
</evidence>
<organism evidence="14 15">
    <name type="scientific">Dendroctonus ponderosae</name>
    <name type="common">Mountain pine beetle</name>
    <dbReference type="NCBI Taxonomy" id="77166"/>
    <lineage>
        <taxon>Eukaryota</taxon>
        <taxon>Metazoa</taxon>
        <taxon>Ecdysozoa</taxon>
        <taxon>Arthropoda</taxon>
        <taxon>Hexapoda</taxon>
        <taxon>Insecta</taxon>
        <taxon>Pterygota</taxon>
        <taxon>Neoptera</taxon>
        <taxon>Endopterygota</taxon>
        <taxon>Coleoptera</taxon>
        <taxon>Polyphaga</taxon>
        <taxon>Cucujiformia</taxon>
        <taxon>Curculionidae</taxon>
        <taxon>Scolytinae</taxon>
        <taxon>Dendroctonus</taxon>
    </lineage>
</organism>
<dbReference type="GO" id="GO:0000978">
    <property type="term" value="F:RNA polymerase II cis-regulatory region sequence-specific DNA binding"/>
    <property type="evidence" value="ECO:0007669"/>
    <property type="project" value="TreeGrafter"/>
</dbReference>
<feature type="transmembrane region" description="Helical" evidence="12">
    <location>
        <begin position="382"/>
        <end position="402"/>
    </location>
</feature>
<dbReference type="PANTHER" id="PTHR46062:SF1">
    <property type="entry name" value="LP12374P"/>
    <property type="match status" value="1"/>
</dbReference>
<comment type="subcellular location">
    <subcellularLocation>
        <location evidence="2">Endoplasmic reticulum membrane</location>
        <topology evidence="2">Multi-pass membrane protein</topology>
    </subcellularLocation>
    <subcellularLocation>
        <location evidence="1">Nucleus</location>
    </subcellularLocation>
</comment>
<evidence type="ECO:0000256" key="12">
    <source>
        <dbReference type="SAM" id="Phobius"/>
    </source>
</evidence>
<accession>A0AAR5PLH8</accession>
<evidence type="ECO:0000313" key="15">
    <source>
        <dbReference type="Proteomes" id="UP000019118"/>
    </source>
</evidence>
<dbReference type="AlphaFoldDB" id="A0AAR5PLH8"/>
<keyword evidence="8 12" id="KW-0472">Membrane</keyword>
<keyword evidence="4" id="KW-0256">Endoplasmic reticulum</keyword>
<keyword evidence="5 12" id="KW-1133">Transmembrane helix</keyword>
<dbReference type="GO" id="GO:0005789">
    <property type="term" value="C:endoplasmic reticulum membrane"/>
    <property type="evidence" value="ECO:0007669"/>
    <property type="project" value="UniProtKB-SubCell"/>
</dbReference>
<dbReference type="KEGG" id="dpa:109538803"/>
<protein>
    <recommendedName>
        <fullName evidence="13">BHLH domain-containing protein</fullName>
    </recommendedName>
</protein>
<dbReference type="GO" id="GO:0005634">
    <property type="term" value="C:nucleus"/>
    <property type="evidence" value="ECO:0007669"/>
    <property type="project" value="UniProtKB-SubCell"/>
</dbReference>
<dbReference type="GO" id="GO:0046983">
    <property type="term" value="F:protein dimerization activity"/>
    <property type="evidence" value="ECO:0007669"/>
    <property type="project" value="InterPro"/>
</dbReference>
<dbReference type="PANTHER" id="PTHR46062">
    <property type="entry name" value="STEROL REGULATORY ELEMENT-BINDING PROTEIN"/>
    <property type="match status" value="1"/>
</dbReference>
<dbReference type="SUPFAM" id="SSF47459">
    <property type="entry name" value="HLH, helix-loop-helix DNA-binding domain"/>
    <property type="match status" value="1"/>
</dbReference>
<evidence type="ECO:0000256" key="11">
    <source>
        <dbReference type="SAM" id="MobiDB-lite"/>
    </source>
</evidence>
<dbReference type="FunFam" id="4.10.280.10:FF:000098">
    <property type="entry name" value="Sterol regulatory element-binding protein"/>
    <property type="match status" value="1"/>
</dbReference>
<evidence type="ECO:0000256" key="3">
    <source>
        <dbReference type="ARBA" id="ARBA00022692"/>
    </source>
</evidence>
<reference evidence="15" key="1">
    <citation type="journal article" date="2013" name="Genome Biol.">
        <title>Draft genome of the mountain pine beetle, Dendroctonus ponderosae Hopkins, a major forest pest.</title>
        <authorList>
            <person name="Keeling C.I."/>
            <person name="Yuen M.M."/>
            <person name="Liao N.Y."/>
            <person name="Docking T.R."/>
            <person name="Chan S.K."/>
            <person name="Taylor G.A."/>
            <person name="Palmquist D.L."/>
            <person name="Jackman S.D."/>
            <person name="Nguyen A."/>
            <person name="Li M."/>
            <person name="Henderson H."/>
            <person name="Janes J.K."/>
            <person name="Zhao Y."/>
            <person name="Pandoh P."/>
            <person name="Moore R."/>
            <person name="Sperling F.A."/>
            <person name="Huber D.P."/>
            <person name="Birol I."/>
            <person name="Jones S.J."/>
            <person name="Bohlmann J."/>
        </authorList>
    </citation>
    <scope>NUCLEOTIDE SEQUENCE</scope>
</reference>
<keyword evidence="7" id="KW-0238">DNA-binding</keyword>
<evidence type="ECO:0000256" key="1">
    <source>
        <dbReference type="ARBA" id="ARBA00004123"/>
    </source>
</evidence>
<feature type="compositionally biased region" description="Low complexity" evidence="11">
    <location>
        <begin position="349"/>
        <end position="359"/>
    </location>
</feature>
<dbReference type="CTD" id="40155"/>
<feature type="transmembrane region" description="Helical" evidence="12">
    <location>
        <begin position="435"/>
        <end position="454"/>
    </location>
</feature>
<dbReference type="GeneID" id="109538803"/>
<keyword evidence="10" id="KW-0539">Nucleus</keyword>
<dbReference type="EnsemblMetazoa" id="XM_019906188.1">
    <property type="protein sequence ID" value="XP_019761747.1"/>
    <property type="gene ID" value="LOC109538803"/>
</dbReference>
<dbReference type="Gene3D" id="4.10.280.10">
    <property type="entry name" value="Helix-loop-helix DNA-binding domain"/>
    <property type="match status" value="1"/>
</dbReference>
<dbReference type="CDD" id="cd11394">
    <property type="entry name" value="bHLHzip_SREBP"/>
    <property type="match status" value="1"/>
</dbReference>
<reference evidence="14" key="2">
    <citation type="submission" date="2024-08" db="UniProtKB">
        <authorList>
            <consortium name="EnsemblMetazoa"/>
        </authorList>
    </citation>
    <scope>IDENTIFICATION</scope>
</reference>
<dbReference type="SMART" id="SM00353">
    <property type="entry name" value="HLH"/>
    <property type="match status" value="1"/>
</dbReference>
<dbReference type="InterPro" id="IPR036638">
    <property type="entry name" value="HLH_DNA-bd_sf"/>
</dbReference>
<evidence type="ECO:0000256" key="7">
    <source>
        <dbReference type="ARBA" id="ARBA00023125"/>
    </source>
</evidence>
<evidence type="ECO:0000313" key="14">
    <source>
        <dbReference type="EnsemblMetazoa" id="XP_019761747.1"/>
    </source>
</evidence>
<proteinExistence type="predicted"/>
<keyword evidence="9" id="KW-0804">Transcription</keyword>
<dbReference type="GO" id="GO:0000981">
    <property type="term" value="F:DNA-binding transcription factor activity, RNA polymerase II-specific"/>
    <property type="evidence" value="ECO:0007669"/>
    <property type="project" value="TreeGrafter"/>
</dbReference>
<evidence type="ECO:0000256" key="8">
    <source>
        <dbReference type="ARBA" id="ARBA00023136"/>
    </source>
</evidence>
<dbReference type="Pfam" id="PF00010">
    <property type="entry name" value="HLH"/>
    <property type="match status" value="1"/>
</dbReference>